<dbReference type="InterPro" id="IPR009057">
    <property type="entry name" value="Homeodomain-like_sf"/>
</dbReference>
<dbReference type="Gene3D" id="1.10.357.10">
    <property type="entry name" value="Tetracycline Repressor, domain 2"/>
    <property type="match status" value="1"/>
</dbReference>
<dbReference type="Gene3D" id="1.10.10.60">
    <property type="entry name" value="Homeodomain-like"/>
    <property type="match status" value="1"/>
</dbReference>
<accession>A0A4Q7XC12</accession>
<dbReference type="InterPro" id="IPR050109">
    <property type="entry name" value="HTH-type_TetR-like_transc_reg"/>
</dbReference>
<name>A0A4Q7XC12_9ACTN</name>
<keyword evidence="1 2" id="KW-0238">DNA-binding</keyword>
<comment type="caution">
    <text evidence="4">The sequence shown here is derived from an EMBL/GenBank/DDBJ whole genome shotgun (WGS) entry which is preliminary data.</text>
</comment>
<dbReference type="InterPro" id="IPR001647">
    <property type="entry name" value="HTH_TetR"/>
</dbReference>
<dbReference type="PANTHER" id="PTHR30055">
    <property type="entry name" value="HTH-TYPE TRANSCRIPTIONAL REGULATOR RUTR"/>
    <property type="match status" value="1"/>
</dbReference>
<dbReference type="AlphaFoldDB" id="A0A4Q7XC12"/>
<dbReference type="PRINTS" id="PR00455">
    <property type="entry name" value="HTHTETR"/>
</dbReference>
<dbReference type="SUPFAM" id="SSF46689">
    <property type="entry name" value="Homeodomain-like"/>
    <property type="match status" value="1"/>
</dbReference>
<dbReference type="SUPFAM" id="SSF48498">
    <property type="entry name" value="Tetracyclin repressor-like, C-terminal domain"/>
    <property type="match status" value="1"/>
</dbReference>
<dbReference type="GO" id="GO:0003700">
    <property type="term" value="F:DNA-binding transcription factor activity"/>
    <property type="evidence" value="ECO:0007669"/>
    <property type="project" value="TreeGrafter"/>
</dbReference>
<dbReference type="InterPro" id="IPR036271">
    <property type="entry name" value="Tet_transcr_reg_TetR-rel_C_sf"/>
</dbReference>
<evidence type="ECO:0000256" key="2">
    <source>
        <dbReference type="PROSITE-ProRule" id="PRU00335"/>
    </source>
</evidence>
<protein>
    <submittedName>
        <fullName evidence="4">TetR family transcriptional regulator</fullName>
    </submittedName>
</protein>
<dbReference type="InterPro" id="IPR041490">
    <property type="entry name" value="KstR2_TetR_C"/>
</dbReference>
<dbReference type="GO" id="GO:0000976">
    <property type="term" value="F:transcription cis-regulatory region binding"/>
    <property type="evidence" value="ECO:0007669"/>
    <property type="project" value="TreeGrafter"/>
</dbReference>
<dbReference type="Proteomes" id="UP000292027">
    <property type="component" value="Unassembled WGS sequence"/>
</dbReference>
<evidence type="ECO:0000259" key="3">
    <source>
        <dbReference type="PROSITE" id="PS50977"/>
    </source>
</evidence>
<proteinExistence type="predicted"/>
<dbReference type="PANTHER" id="PTHR30055:SF226">
    <property type="entry name" value="HTH-TYPE TRANSCRIPTIONAL REGULATOR PKSA"/>
    <property type="match status" value="1"/>
</dbReference>
<dbReference type="Pfam" id="PF00440">
    <property type="entry name" value="TetR_N"/>
    <property type="match status" value="1"/>
</dbReference>
<reference evidence="4 5" key="1">
    <citation type="journal article" date="2015" name="Stand. Genomic Sci.">
        <title>Genomic Encyclopedia of Bacterial and Archaeal Type Strains, Phase III: the genomes of soil and plant-associated and newly described type strains.</title>
        <authorList>
            <person name="Whitman W.B."/>
            <person name="Woyke T."/>
            <person name="Klenk H.P."/>
            <person name="Zhou Y."/>
            <person name="Lilburn T.G."/>
            <person name="Beck B.J."/>
            <person name="De Vos P."/>
            <person name="Vandamme P."/>
            <person name="Eisen J.A."/>
            <person name="Garrity G."/>
            <person name="Hugenholtz P."/>
            <person name="Kyrpides N.C."/>
        </authorList>
    </citation>
    <scope>NUCLEOTIDE SEQUENCE [LARGE SCALE GENOMIC DNA]</scope>
    <source>
        <strain evidence="4 5">VKM Ac-2540</strain>
    </source>
</reference>
<dbReference type="PROSITE" id="PS50977">
    <property type="entry name" value="HTH_TETR_2"/>
    <property type="match status" value="1"/>
</dbReference>
<evidence type="ECO:0000313" key="4">
    <source>
        <dbReference type="EMBL" id="RZU20315.1"/>
    </source>
</evidence>
<evidence type="ECO:0000256" key="1">
    <source>
        <dbReference type="ARBA" id="ARBA00023125"/>
    </source>
</evidence>
<dbReference type="Pfam" id="PF17932">
    <property type="entry name" value="TetR_C_24"/>
    <property type="match status" value="1"/>
</dbReference>
<keyword evidence="5" id="KW-1185">Reference proteome</keyword>
<feature type="DNA-binding region" description="H-T-H motif" evidence="2">
    <location>
        <begin position="55"/>
        <end position="74"/>
    </location>
</feature>
<feature type="domain" description="HTH tetR-type" evidence="3">
    <location>
        <begin position="32"/>
        <end position="92"/>
    </location>
</feature>
<evidence type="ECO:0000313" key="5">
    <source>
        <dbReference type="Proteomes" id="UP000292027"/>
    </source>
</evidence>
<sequence length="221" mass="25010">MSGIWHGVATRGVMREPSVRRYSGRSVEEWKAARRERLLAAALELFGTEGYPATSVERLCTQAKVSTRHFYHEFQNKEAVLLAVHAQVIELAVRSTGDALRRTADRPVRERITAAVDSYLRTIMADLRRARISFVEVVGTSPAVEEQRIAFRELLIGNVRDLGDTAVERGEIKRKDFRFLALAFFGAVNTVVYDWMLAEPRPPEQKVQKSLRDLAVQLITA</sequence>
<gene>
    <name evidence="4" type="ORF">EV645_2546</name>
</gene>
<organism evidence="4 5">
    <name type="scientific">Kribbella rubisoli</name>
    <dbReference type="NCBI Taxonomy" id="3075929"/>
    <lineage>
        <taxon>Bacteria</taxon>
        <taxon>Bacillati</taxon>
        <taxon>Actinomycetota</taxon>
        <taxon>Actinomycetes</taxon>
        <taxon>Propionibacteriales</taxon>
        <taxon>Kribbellaceae</taxon>
        <taxon>Kribbella</taxon>
    </lineage>
</organism>
<dbReference type="EMBL" id="SHKR01000011">
    <property type="protein sequence ID" value="RZU20315.1"/>
    <property type="molecule type" value="Genomic_DNA"/>
</dbReference>